<dbReference type="AlphaFoldDB" id="A0AAN9XR12"/>
<organism evidence="3 4">
    <name type="scientific">Psophocarpus tetragonolobus</name>
    <name type="common">Winged bean</name>
    <name type="synonym">Dolichos tetragonolobus</name>
    <dbReference type="NCBI Taxonomy" id="3891"/>
    <lineage>
        <taxon>Eukaryota</taxon>
        <taxon>Viridiplantae</taxon>
        <taxon>Streptophyta</taxon>
        <taxon>Embryophyta</taxon>
        <taxon>Tracheophyta</taxon>
        <taxon>Spermatophyta</taxon>
        <taxon>Magnoliopsida</taxon>
        <taxon>eudicotyledons</taxon>
        <taxon>Gunneridae</taxon>
        <taxon>Pentapetalae</taxon>
        <taxon>rosids</taxon>
        <taxon>fabids</taxon>
        <taxon>Fabales</taxon>
        <taxon>Fabaceae</taxon>
        <taxon>Papilionoideae</taxon>
        <taxon>50 kb inversion clade</taxon>
        <taxon>NPAAA clade</taxon>
        <taxon>indigoferoid/millettioid clade</taxon>
        <taxon>Phaseoleae</taxon>
        <taxon>Psophocarpus</taxon>
    </lineage>
</organism>
<feature type="chain" id="PRO_5042829942" evidence="2">
    <location>
        <begin position="16"/>
        <end position="178"/>
    </location>
</feature>
<proteinExistence type="predicted"/>
<name>A0AAN9XR12_PSOTE</name>
<feature type="compositionally biased region" description="Polar residues" evidence="1">
    <location>
        <begin position="82"/>
        <end position="92"/>
    </location>
</feature>
<keyword evidence="2" id="KW-0732">Signal</keyword>
<accession>A0AAN9XR12</accession>
<reference evidence="3 4" key="1">
    <citation type="submission" date="2024-01" db="EMBL/GenBank/DDBJ databases">
        <title>The genomes of 5 underutilized Papilionoideae crops provide insights into root nodulation and disease resistanc.</title>
        <authorList>
            <person name="Jiang F."/>
        </authorList>
    </citation>
    <scope>NUCLEOTIDE SEQUENCE [LARGE SCALE GENOMIC DNA]</scope>
    <source>
        <strain evidence="3">DUOXIRENSHENG_FW03</strain>
        <tissue evidence="3">Leaves</tissue>
    </source>
</reference>
<protein>
    <submittedName>
        <fullName evidence="3">Uncharacterized protein</fullName>
    </submittedName>
</protein>
<evidence type="ECO:0000256" key="1">
    <source>
        <dbReference type="SAM" id="MobiDB-lite"/>
    </source>
</evidence>
<comment type="caution">
    <text evidence="3">The sequence shown here is derived from an EMBL/GenBank/DDBJ whole genome shotgun (WGS) entry which is preliminary data.</text>
</comment>
<dbReference type="Proteomes" id="UP001386955">
    <property type="component" value="Unassembled WGS sequence"/>
</dbReference>
<feature type="signal peptide" evidence="2">
    <location>
        <begin position="1"/>
        <end position="15"/>
    </location>
</feature>
<evidence type="ECO:0000256" key="2">
    <source>
        <dbReference type="SAM" id="SignalP"/>
    </source>
</evidence>
<evidence type="ECO:0000313" key="4">
    <source>
        <dbReference type="Proteomes" id="UP001386955"/>
    </source>
</evidence>
<dbReference type="EMBL" id="JAYMYS010000003">
    <property type="protein sequence ID" value="KAK7402277.1"/>
    <property type="molecule type" value="Genomic_DNA"/>
</dbReference>
<evidence type="ECO:0000313" key="3">
    <source>
        <dbReference type="EMBL" id="KAK7402277.1"/>
    </source>
</evidence>
<gene>
    <name evidence="3" type="ORF">VNO78_14412</name>
</gene>
<feature type="region of interest" description="Disordered" evidence="1">
    <location>
        <begin position="73"/>
        <end position="100"/>
    </location>
</feature>
<sequence length="178" mass="19645">MILMVLASAASPSLAVSIVSASRRDSENDLREACAALEAREAARAREAEARAREVEVRVRAELERKIIEEETSQLKKDAESQSRSLMNMSDKTPSRRYKRQRIGALPEDRVDGRSDFGAHARDELGVLILLRSQLKSNCFLNRGGSLIVIRIGIKISSSSQVYEQGLCGDVIDTSSLL</sequence>
<keyword evidence="4" id="KW-1185">Reference proteome</keyword>